<dbReference type="PROSITE" id="PS51375">
    <property type="entry name" value="PPR"/>
    <property type="match status" value="3"/>
</dbReference>
<dbReference type="EMBL" id="PSQE01000008">
    <property type="protein sequence ID" value="RHN42254.1"/>
    <property type="molecule type" value="Genomic_DNA"/>
</dbReference>
<dbReference type="InterPro" id="IPR002885">
    <property type="entry name" value="PPR_rpt"/>
</dbReference>
<accession>A0A396GRX0</accession>
<dbReference type="Pfam" id="PF13041">
    <property type="entry name" value="PPR_2"/>
    <property type="match status" value="1"/>
</dbReference>
<name>A0A396GRX0_MEDTR</name>
<dbReference type="Pfam" id="PF01535">
    <property type="entry name" value="PPR"/>
    <property type="match status" value="5"/>
</dbReference>
<dbReference type="Proteomes" id="UP000265566">
    <property type="component" value="Chromosome 8"/>
</dbReference>
<evidence type="ECO:0000256" key="2">
    <source>
        <dbReference type="PROSITE-ProRule" id="PRU00708"/>
    </source>
</evidence>
<feature type="repeat" description="PPR" evidence="2">
    <location>
        <begin position="164"/>
        <end position="198"/>
    </location>
</feature>
<gene>
    <name evidence="3" type="ORF">MtrunA17_Chr8g0374861</name>
</gene>
<dbReference type="AlphaFoldDB" id="A0A396GRX0"/>
<dbReference type="Gramene" id="rna48671">
    <property type="protein sequence ID" value="RHN42254.1"/>
    <property type="gene ID" value="gene48671"/>
</dbReference>
<feature type="repeat" description="PPR" evidence="2">
    <location>
        <begin position="59"/>
        <end position="93"/>
    </location>
</feature>
<dbReference type="Gene3D" id="1.25.40.10">
    <property type="entry name" value="Tetratricopeptide repeat domain"/>
    <property type="match status" value="3"/>
</dbReference>
<dbReference type="GO" id="GO:0003723">
    <property type="term" value="F:RNA binding"/>
    <property type="evidence" value="ECO:0007669"/>
    <property type="project" value="InterPro"/>
</dbReference>
<sequence>MYAKCGDVGSAGKVFDEMPQRDAFSWNSMMACYVCNGFYEKGLGMLDCLGMFEPDVDPIVISWTTLISGYTGVGKHVVALELFREMVNVGMILPDVGALSGILVSCRFLGDLSSGREIHGYGIRNMLWNNAFYKSAGPALLTLYARCSRLHDAEKVFRMMDKSDVVTWNAMILGYIDMGLGHLALEHFREMQGKGVRIDNTTISTILPVCDLRCGKQIHAYIRKSNFNCTVEVYNALVHMYSIRGCIEYSYSVFSTMVKKDLVSWNTIIGGFAMHGLGQTSVKLLQEMSDSGISPD</sequence>
<comment type="caution">
    <text evidence="3">The sequence shown here is derived from an EMBL/GenBank/DDBJ whole genome shotgun (WGS) entry which is preliminary data.</text>
</comment>
<dbReference type="InterPro" id="IPR046960">
    <property type="entry name" value="PPR_At4g14850-like_plant"/>
</dbReference>
<dbReference type="GO" id="GO:0009451">
    <property type="term" value="P:RNA modification"/>
    <property type="evidence" value="ECO:0007669"/>
    <property type="project" value="InterPro"/>
</dbReference>
<feature type="repeat" description="PPR" evidence="2">
    <location>
        <begin position="261"/>
        <end position="295"/>
    </location>
</feature>
<dbReference type="NCBIfam" id="TIGR00756">
    <property type="entry name" value="PPR"/>
    <property type="match status" value="3"/>
</dbReference>
<reference evidence="3" key="1">
    <citation type="journal article" date="2018" name="Nat. Plants">
        <title>Whole-genome landscape of Medicago truncatula symbiotic genes.</title>
        <authorList>
            <person name="Pecrix Y."/>
            <person name="Gamas P."/>
            <person name="Carrere S."/>
        </authorList>
    </citation>
    <scope>NUCLEOTIDE SEQUENCE</scope>
    <source>
        <tissue evidence="3">Leaves</tissue>
    </source>
</reference>
<dbReference type="InterPro" id="IPR011990">
    <property type="entry name" value="TPR-like_helical_dom_sf"/>
</dbReference>
<protein>
    <submittedName>
        <fullName evidence="3">Putative pentatricopeptide</fullName>
    </submittedName>
</protein>
<keyword evidence="1" id="KW-0677">Repeat</keyword>
<evidence type="ECO:0000313" key="3">
    <source>
        <dbReference type="EMBL" id="RHN42254.1"/>
    </source>
</evidence>
<evidence type="ECO:0000256" key="1">
    <source>
        <dbReference type="ARBA" id="ARBA00022737"/>
    </source>
</evidence>
<organism evidence="3">
    <name type="scientific">Medicago truncatula</name>
    <name type="common">Barrel medic</name>
    <name type="synonym">Medicago tribuloides</name>
    <dbReference type="NCBI Taxonomy" id="3880"/>
    <lineage>
        <taxon>Eukaryota</taxon>
        <taxon>Viridiplantae</taxon>
        <taxon>Streptophyta</taxon>
        <taxon>Embryophyta</taxon>
        <taxon>Tracheophyta</taxon>
        <taxon>Spermatophyta</taxon>
        <taxon>Magnoliopsida</taxon>
        <taxon>eudicotyledons</taxon>
        <taxon>Gunneridae</taxon>
        <taxon>Pentapetalae</taxon>
        <taxon>rosids</taxon>
        <taxon>fabids</taxon>
        <taxon>Fabales</taxon>
        <taxon>Fabaceae</taxon>
        <taxon>Papilionoideae</taxon>
        <taxon>50 kb inversion clade</taxon>
        <taxon>NPAAA clade</taxon>
        <taxon>Hologalegina</taxon>
        <taxon>IRL clade</taxon>
        <taxon>Trifolieae</taxon>
        <taxon>Medicago</taxon>
    </lineage>
</organism>
<proteinExistence type="predicted"/>
<dbReference type="PANTHER" id="PTHR47926">
    <property type="entry name" value="PENTATRICOPEPTIDE REPEAT-CONTAINING PROTEIN"/>
    <property type="match status" value="1"/>
</dbReference>